<comment type="caution">
    <text evidence="3">The sequence shown here is derived from an EMBL/GenBank/DDBJ whole genome shotgun (WGS) entry which is preliminary data.</text>
</comment>
<gene>
    <name evidence="3" type="ORF">MSPICULIGERA_LOCUS10244</name>
</gene>
<dbReference type="Proteomes" id="UP001177023">
    <property type="component" value="Unassembled WGS sequence"/>
</dbReference>
<reference evidence="3" key="1">
    <citation type="submission" date="2023-06" db="EMBL/GenBank/DDBJ databases">
        <authorList>
            <person name="Delattre M."/>
        </authorList>
    </citation>
    <scope>NUCLEOTIDE SEQUENCE</scope>
    <source>
        <strain evidence="3">AF72</strain>
    </source>
</reference>
<keyword evidence="2" id="KW-0472">Membrane</keyword>
<feature type="non-terminal residue" evidence="3">
    <location>
        <position position="225"/>
    </location>
</feature>
<name>A0AA36CMJ6_9BILA</name>
<feature type="region of interest" description="Disordered" evidence="1">
    <location>
        <begin position="117"/>
        <end position="140"/>
    </location>
</feature>
<accession>A0AA36CMJ6</accession>
<organism evidence="3 4">
    <name type="scientific">Mesorhabditis spiculigera</name>
    <dbReference type="NCBI Taxonomy" id="96644"/>
    <lineage>
        <taxon>Eukaryota</taxon>
        <taxon>Metazoa</taxon>
        <taxon>Ecdysozoa</taxon>
        <taxon>Nematoda</taxon>
        <taxon>Chromadorea</taxon>
        <taxon>Rhabditida</taxon>
        <taxon>Rhabditina</taxon>
        <taxon>Rhabditomorpha</taxon>
        <taxon>Rhabditoidea</taxon>
        <taxon>Rhabditidae</taxon>
        <taxon>Mesorhabditinae</taxon>
        <taxon>Mesorhabditis</taxon>
    </lineage>
</organism>
<feature type="transmembrane region" description="Helical" evidence="2">
    <location>
        <begin position="18"/>
        <end position="42"/>
    </location>
</feature>
<protein>
    <submittedName>
        <fullName evidence="3">Uncharacterized protein</fullName>
    </submittedName>
</protein>
<evidence type="ECO:0000256" key="1">
    <source>
        <dbReference type="SAM" id="MobiDB-lite"/>
    </source>
</evidence>
<evidence type="ECO:0000313" key="3">
    <source>
        <dbReference type="EMBL" id="CAJ0571846.1"/>
    </source>
</evidence>
<evidence type="ECO:0000313" key="4">
    <source>
        <dbReference type="Proteomes" id="UP001177023"/>
    </source>
</evidence>
<proteinExistence type="predicted"/>
<dbReference type="EMBL" id="CATQJA010002584">
    <property type="protein sequence ID" value="CAJ0571846.1"/>
    <property type="molecule type" value="Genomic_DNA"/>
</dbReference>
<keyword evidence="2" id="KW-0812">Transmembrane</keyword>
<keyword evidence="4" id="KW-1185">Reference proteome</keyword>
<evidence type="ECO:0000256" key="2">
    <source>
        <dbReference type="SAM" id="Phobius"/>
    </source>
</evidence>
<keyword evidence="2" id="KW-1133">Transmembrane helix</keyword>
<dbReference type="AlphaFoldDB" id="A0AA36CMJ6"/>
<sequence length="225" mass="25115">MSREVVTLGPPKPTMCNWLMVVLILTAVNSICLLTIIVIIALKATPAPQFYEPEITPPLTYTEYLKMYRDGLLPKRDASAVDDPDDGGAKFTGISTELLKRIKLMIMELLEDQSKDYYSDDGGPGKRKPSPRFPAPPKSLDDDLEEALQAIKKPLKDVQIYTRPPTPQRESSTEATFTANTEMRAPLVPDCPEARSKLCINWREQQFCALASKFCESLCACDTRA</sequence>